<dbReference type="InterPro" id="IPR044926">
    <property type="entry name" value="RGS_subdomain_2"/>
</dbReference>
<dbReference type="SMART" id="SM00236">
    <property type="entry name" value="fCBD"/>
    <property type="match status" value="1"/>
</dbReference>
<organism evidence="6 7">
    <name type="scientific">Podospora didyma</name>
    <dbReference type="NCBI Taxonomy" id="330526"/>
    <lineage>
        <taxon>Eukaryota</taxon>
        <taxon>Fungi</taxon>
        <taxon>Dikarya</taxon>
        <taxon>Ascomycota</taxon>
        <taxon>Pezizomycotina</taxon>
        <taxon>Sordariomycetes</taxon>
        <taxon>Sordariomycetidae</taxon>
        <taxon>Sordariales</taxon>
        <taxon>Podosporaceae</taxon>
        <taxon>Podospora</taxon>
    </lineage>
</organism>
<dbReference type="SUPFAM" id="SSF52266">
    <property type="entry name" value="SGNH hydrolase"/>
    <property type="match status" value="1"/>
</dbReference>
<dbReference type="EMBL" id="JAULSW010000008">
    <property type="protein sequence ID" value="KAK3372643.1"/>
    <property type="molecule type" value="Genomic_DNA"/>
</dbReference>
<proteinExistence type="predicted"/>
<dbReference type="AlphaFoldDB" id="A0AAE0N771"/>
<evidence type="ECO:0000256" key="1">
    <source>
        <dbReference type="ARBA" id="ARBA00004613"/>
    </source>
</evidence>
<dbReference type="Gene3D" id="3.40.50.1110">
    <property type="entry name" value="SGNH hydrolase"/>
    <property type="match status" value="1"/>
</dbReference>
<dbReference type="GO" id="GO:0016788">
    <property type="term" value="F:hydrolase activity, acting on ester bonds"/>
    <property type="evidence" value="ECO:0007669"/>
    <property type="project" value="InterPro"/>
</dbReference>
<dbReference type="InterPro" id="IPR035971">
    <property type="entry name" value="CBD_sf"/>
</dbReference>
<dbReference type="Pfam" id="PF00734">
    <property type="entry name" value="CBM_1"/>
    <property type="match status" value="1"/>
</dbReference>
<dbReference type="PANTHER" id="PTHR39466">
    <property type="entry name" value="RGS DOMAIN-CONTAINING PROTEIN"/>
    <property type="match status" value="1"/>
</dbReference>
<evidence type="ECO:0000259" key="5">
    <source>
        <dbReference type="PROSITE" id="PS51164"/>
    </source>
</evidence>
<feature type="transmembrane region" description="Helical" evidence="4">
    <location>
        <begin position="320"/>
        <end position="344"/>
    </location>
</feature>
<reference evidence="6" key="2">
    <citation type="submission" date="2023-06" db="EMBL/GenBank/DDBJ databases">
        <authorList>
            <consortium name="Lawrence Berkeley National Laboratory"/>
            <person name="Haridas S."/>
            <person name="Hensen N."/>
            <person name="Bonometti L."/>
            <person name="Westerberg I."/>
            <person name="Brannstrom I.O."/>
            <person name="Guillou S."/>
            <person name="Cros-Aarteil S."/>
            <person name="Calhoun S."/>
            <person name="Kuo A."/>
            <person name="Mondo S."/>
            <person name="Pangilinan J."/>
            <person name="Riley R."/>
            <person name="LaButti K."/>
            <person name="Andreopoulos B."/>
            <person name="Lipzen A."/>
            <person name="Chen C."/>
            <person name="Yanf M."/>
            <person name="Daum C."/>
            <person name="Ng V."/>
            <person name="Clum A."/>
            <person name="Steindorff A."/>
            <person name="Ohm R."/>
            <person name="Martin F."/>
            <person name="Silar P."/>
            <person name="Natvig D."/>
            <person name="Lalanne C."/>
            <person name="Gautier V."/>
            <person name="Ament-velasquez S.L."/>
            <person name="Kruys A."/>
            <person name="Hutchinson M.I."/>
            <person name="Powell A.J."/>
            <person name="Barry K."/>
            <person name="Miller A.N."/>
            <person name="Grigoriev I.V."/>
            <person name="Debuchy R."/>
            <person name="Gladieux P."/>
            <person name="Thoren M.H."/>
            <person name="Johannesson H."/>
        </authorList>
    </citation>
    <scope>NUCLEOTIDE SEQUENCE</scope>
    <source>
        <strain evidence="6">CBS 232.78</strain>
    </source>
</reference>
<dbReference type="PROSITE" id="PS51164">
    <property type="entry name" value="CBM1_2"/>
    <property type="match status" value="1"/>
</dbReference>
<dbReference type="CDD" id="cd01846">
    <property type="entry name" value="fatty_acyltransferase_like"/>
    <property type="match status" value="1"/>
</dbReference>
<sequence>MRLPRIRLPSWLSWYKKPEYRDFREYATTVSTGKRSLSPDGRKSAIPTRLRLERILANKTCSPMSLYDFYMYLKYIEHSAENLEFYIWYKNYESSYAKGLTVIHEKDYGFIASATESTSSVAEIKQGPELQDDEEEDTEPCMEMSSNHILIARETLARISQLISSDALSSAKGKCGPQIVPARFPNFERTNAAVAGLKILNPGPGSRSEIETVIELFLMPGAEKELNIPPAMRQQALADLAASSHPAALKPVADHVYGLLRNCSHRNFVRLGVGNGTFETICVATLMGIGNLIGGFLVVLCRGFAPYRGAHTRWEAFAAWPLWWLGLSLILSGLRGSCFFLLLFSRRQRLPWERFDDTTTTAPQGSIKSTKGGIWKTLSRLMIFDRRLRVKEAHLRRLQRKIVLQSLFGGSLRRSASARAAALAFLAAATPAALAASTVQLYGQCGGIGYTGAVQCASGAVCTAYNPWYCELSRPFRPKERNGMLMLTFLACSAMYPRHRSTDDHVVEGSAGCDYLQDEHIGQHPVRQCQCQCQCQCQFRCQVSYHLVSTSLARTTPSPGNPLGNPALPGWTASGGLNWVGFLTSLRNTSTLLTYNFAAGGATTNATLVTPWKPEVLSLIDQVAQFSGSIASQPRPAYAPWTANNTLVGIWMGVNDVGNSWWKENYTTEIVPQIMDTYFGQLQVVYNAGARNFVLLGVPPIQKTPAVLSSSTDSQAAEGVAIGQYNDQIASRLAAFKTKNSGVKAVLVDTAAPFNKALSNPTAYGAPDATCYNGDGVSCLWFNDYHPAVAINGLVADAVAEAWRGSFF</sequence>
<name>A0AAE0N771_9PEZI</name>
<dbReference type="Gene3D" id="1.10.167.10">
    <property type="entry name" value="Regulator of G-protein Signalling 4, domain 2"/>
    <property type="match status" value="1"/>
</dbReference>
<keyword evidence="4" id="KW-1133">Transmembrane helix</keyword>
<feature type="domain" description="CBM1" evidence="5">
    <location>
        <begin position="437"/>
        <end position="473"/>
    </location>
</feature>
<reference evidence="6" key="1">
    <citation type="journal article" date="2023" name="Mol. Phylogenet. Evol.">
        <title>Genome-scale phylogeny and comparative genomics of the fungal order Sordariales.</title>
        <authorList>
            <person name="Hensen N."/>
            <person name="Bonometti L."/>
            <person name="Westerberg I."/>
            <person name="Brannstrom I.O."/>
            <person name="Guillou S."/>
            <person name="Cros-Aarteil S."/>
            <person name="Calhoun S."/>
            <person name="Haridas S."/>
            <person name="Kuo A."/>
            <person name="Mondo S."/>
            <person name="Pangilinan J."/>
            <person name="Riley R."/>
            <person name="LaButti K."/>
            <person name="Andreopoulos B."/>
            <person name="Lipzen A."/>
            <person name="Chen C."/>
            <person name="Yan M."/>
            <person name="Daum C."/>
            <person name="Ng V."/>
            <person name="Clum A."/>
            <person name="Steindorff A."/>
            <person name="Ohm R.A."/>
            <person name="Martin F."/>
            <person name="Silar P."/>
            <person name="Natvig D.O."/>
            <person name="Lalanne C."/>
            <person name="Gautier V."/>
            <person name="Ament-Velasquez S.L."/>
            <person name="Kruys A."/>
            <person name="Hutchinson M.I."/>
            <person name="Powell A.J."/>
            <person name="Barry K."/>
            <person name="Miller A.N."/>
            <person name="Grigoriev I.V."/>
            <person name="Debuchy R."/>
            <person name="Gladieux P."/>
            <person name="Hiltunen Thoren M."/>
            <person name="Johannesson H."/>
        </authorList>
    </citation>
    <scope>NUCLEOTIDE SEQUENCE</scope>
    <source>
        <strain evidence="6">CBS 232.78</strain>
    </source>
</reference>
<gene>
    <name evidence="6" type="ORF">B0H63DRAFT_401399</name>
</gene>
<accession>A0AAE0N771</accession>
<dbReference type="GO" id="GO:0005975">
    <property type="term" value="P:carbohydrate metabolic process"/>
    <property type="evidence" value="ECO:0007669"/>
    <property type="project" value="InterPro"/>
</dbReference>
<dbReference type="InterPro" id="IPR001087">
    <property type="entry name" value="GDSL"/>
</dbReference>
<dbReference type="Pfam" id="PF00657">
    <property type="entry name" value="Lipase_GDSL"/>
    <property type="match status" value="1"/>
</dbReference>
<dbReference type="InterPro" id="IPR000254">
    <property type="entry name" value="CBD"/>
</dbReference>
<dbReference type="InterPro" id="IPR036305">
    <property type="entry name" value="RGS_sf"/>
</dbReference>
<keyword evidence="7" id="KW-1185">Reference proteome</keyword>
<evidence type="ECO:0000256" key="4">
    <source>
        <dbReference type="SAM" id="Phobius"/>
    </source>
</evidence>
<keyword evidence="3" id="KW-0732">Signal</keyword>
<keyword evidence="4" id="KW-0472">Membrane</keyword>
<evidence type="ECO:0000256" key="2">
    <source>
        <dbReference type="ARBA" id="ARBA00022525"/>
    </source>
</evidence>
<dbReference type="InterPro" id="IPR036514">
    <property type="entry name" value="SGNH_hydro_sf"/>
</dbReference>
<comment type="subcellular location">
    <subcellularLocation>
        <location evidence="1">Secreted</location>
    </subcellularLocation>
</comment>
<dbReference type="SUPFAM" id="SSF48097">
    <property type="entry name" value="Regulator of G-protein signaling, RGS"/>
    <property type="match status" value="1"/>
</dbReference>
<dbReference type="PANTHER" id="PTHR39466:SF1">
    <property type="entry name" value="RGS DOMAIN-CONTAINING PROTEIN"/>
    <property type="match status" value="1"/>
</dbReference>
<keyword evidence="2" id="KW-0964">Secreted</keyword>
<dbReference type="GO" id="GO:0030248">
    <property type="term" value="F:cellulose binding"/>
    <property type="evidence" value="ECO:0007669"/>
    <property type="project" value="InterPro"/>
</dbReference>
<evidence type="ECO:0000313" key="6">
    <source>
        <dbReference type="EMBL" id="KAK3372643.1"/>
    </source>
</evidence>
<dbReference type="GO" id="GO:0005576">
    <property type="term" value="C:extracellular region"/>
    <property type="evidence" value="ECO:0007669"/>
    <property type="project" value="UniProtKB-SubCell"/>
</dbReference>
<protein>
    <recommendedName>
        <fullName evidence="5">CBM1 domain-containing protein</fullName>
    </recommendedName>
</protein>
<comment type="caution">
    <text evidence="6">The sequence shown here is derived from an EMBL/GenBank/DDBJ whole genome shotgun (WGS) entry which is preliminary data.</text>
</comment>
<keyword evidence="4" id="KW-0812">Transmembrane</keyword>
<evidence type="ECO:0000256" key="3">
    <source>
        <dbReference type="ARBA" id="ARBA00022729"/>
    </source>
</evidence>
<dbReference type="Proteomes" id="UP001285441">
    <property type="component" value="Unassembled WGS sequence"/>
</dbReference>
<evidence type="ECO:0000313" key="7">
    <source>
        <dbReference type="Proteomes" id="UP001285441"/>
    </source>
</evidence>
<dbReference type="SUPFAM" id="SSF57180">
    <property type="entry name" value="Cellulose-binding domain"/>
    <property type="match status" value="1"/>
</dbReference>
<feature type="transmembrane region" description="Helical" evidence="4">
    <location>
        <begin position="280"/>
        <end position="300"/>
    </location>
</feature>